<gene>
    <name evidence="1" type="ORF">Tci_850976</name>
</gene>
<comment type="caution">
    <text evidence="1">The sequence shown here is derived from an EMBL/GenBank/DDBJ whole genome shotgun (WGS) entry which is preliminary data.</text>
</comment>
<dbReference type="AlphaFoldDB" id="A0A699R0J4"/>
<proteinExistence type="predicted"/>
<reference evidence="1" key="1">
    <citation type="journal article" date="2019" name="Sci. Rep.">
        <title>Draft genome of Tanacetum cinerariifolium, the natural source of mosquito coil.</title>
        <authorList>
            <person name="Yamashiro T."/>
            <person name="Shiraishi A."/>
            <person name="Satake H."/>
            <person name="Nakayama K."/>
        </authorList>
    </citation>
    <scope>NUCLEOTIDE SEQUENCE</scope>
</reference>
<dbReference type="EMBL" id="BKCJ011068410">
    <property type="protein sequence ID" value="GFC79006.1"/>
    <property type="molecule type" value="Genomic_DNA"/>
</dbReference>
<accession>A0A699R0J4</accession>
<organism evidence="1">
    <name type="scientific">Tanacetum cinerariifolium</name>
    <name type="common">Dalmatian daisy</name>
    <name type="synonym">Chrysanthemum cinerariifolium</name>
    <dbReference type="NCBI Taxonomy" id="118510"/>
    <lineage>
        <taxon>Eukaryota</taxon>
        <taxon>Viridiplantae</taxon>
        <taxon>Streptophyta</taxon>
        <taxon>Embryophyta</taxon>
        <taxon>Tracheophyta</taxon>
        <taxon>Spermatophyta</taxon>
        <taxon>Magnoliopsida</taxon>
        <taxon>eudicotyledons</taxon>
        <taxon>Gunneridae</taxon>
        <taxon>Pentapetalae</taxon>
        <taxon>asterids</taxon>
        <taxon>campanulids</taxon>
        <taxon>Asterales</taxon>
        <taxon>Asteraceae</taxon>
        <taxon>Asteroideae</taxon>
        <taxon>Anthemideae</taxon>
        <taxon>Anthemidinae</taxon>
        <taxon>Tanacetum</taxon>
    </lineage>
</organism>
<evidence type="ECO:0000313" key="1">
    <source>
        <dbReference type="EMBL" id="GFC79006.1"/>
    </source>
</evidence>
<name>A0A699R0J4_TANCI</name>
<protein>
    <submittedName>
        <fullName evidence="1">Gag-Pol polyprotein</fullName>
    </submittedName>
</protein>
<feature type="non-terminal residue" evidence="1">
    <location>
        <position position="1"/>
    </location>
</feature>
<sequence length="65" mass="7504">PLEQVIGNPSQSVRTRRQLESDAEMCLFALTVSRTEPKNIKEAMVDSAWIESMQEELHQFDRLDV</sequence>